<protein>
    <submittedName>
        <fullName evidence="2">Uncharacterized protein</fullName>
    </submittedName>
</protein>
<evidence type="ECO:0000256" key="1">
    <source>
        <dbReference type="SAM" id="MobiDB-lite"/>
    </source>
</evidence>
<gene>
    <name evidence="2" type="ORF">Cgig2_018836</name>
</gene>
<dbReference type="EMBL" id="JAKOGI010000120">
    <property type="protein sequence ID" value="KAJ8443403.1"/>
    <property type="molecule type" value="Genomic_DNA"/>
</dbReference>
<sequence>MCRFPFYQREQEWNISRKELLELVKVGILDEDDIEEIIAAEFNPNRCGFEEKGDIWVKDILNLGISPAKLVEIVKERFSSLGGAILEGYSVSSVCIYDDAAPTAASQAAVHHRLPPLLSSVGLGRPPTNRRRRPIAGIAKSSNRTLAAATTVTNHHQIAPPTNTANHPLIGPSGRPPPASHRGQPPTGTLESHARNPKFRISSIRDTLEQNR</sequence>
<dbReference type="PANTHER" id="PTHR32098:SF5">
    <property type="entry name" value="LYCOPENE BETA_EPSILON CYCLASE PROTEIN"/>
    <property type="match status" value="1"/>
</dbReference>
<comment type="caution">
    <text evidence="2">The sequence shown here is derived from an EMBL/GenBank/DDBJ whole genome shotgun (WGS) entry which is preliminary data.</text>
</comment>
<proteinExistence type="predicted"/>
<feature type="compositionally biased region" description="Polar residues" evidence="1">
    <location>
        <begin position="154"/>
        <end position="166"/>
    </location>
</feature>
<dbReference type="Proteomes" id="UP001153076">
    <property type="component" value="Unassembled WGS sequence"/>
</dbReference>
<dbReference type="AlphaFoldDB" id="A0A9Q1KIE6"/>
<name>A0A9Q1KIE6_9CARY</name>
<keyword evidence="3" id="KW-1185">Reference proteome</keyword>
<accession>A0A9Q1KIE6</accession>
<evidence type="ECO:0000313" key="2">
    <source>
        <dbReference type="EMBL" id="KAJ8443403.1"/>
    </source>
</evidence>
<dbReference type="PANTHER" id="PTHR32098">
    <property type="entry name" value="LYCOPENE BETA/EPSILON CYCLASE PROTEIN"/>
    <property type="match status" value="1"/>
</dbReference>
<organism evidence="2 3">
    <name type="scientific">Carnegiea gigantea</name>
    <dbReference type="NCBI Taxonomy" id="171969"/>
    <lineage>
        <taxon>Eukaryota</taxon>
        <taxon>Viridiplantae</taxon>
        <taxon>Streptophyta</taxon>
        <taxon>Embryophyta</taxon>
        <taxon>Tracheophyta</taxon>
        <taxon>Spermatophyta</taxon>
        <taxon>Magnoliopsida</taxon>
        <taxon>eudicotyledons</taxon>
        <taxon>Gunneridae</taxon>
        <taxon>Pentapetalae</taxon>
        <taxon>Caryophyllales</taxon>
        <taxon>Cactineae</taxon>
        <taxon>Cactaceae</taxon>
        <taxon>Cactoideae</taxon>
        <taxon>Echinocereeae</taxon>
        <taxon>Carnegiea</taxon>
    </lineage>
</organism>
<feature type="region of interest" description="Disordered" evidence="1">
    <location>
        <begin position="154"/>
        <end position="212"/>
    </location>
</feature>
<reference evidence="2" key="1">
    <citation type="submission" date="2022-04" db="EMBL/GenBank/DDBJ databases">
        <title>Carnegiea gigantea Genome sequencing and assembly v2.</title>
        <authorList>
            <person name="Copetti D."/>
            <person name="Sanderson M.J."/>
            <person name="Burquez A."/>
            <person name="Wojciechowski M.F."/>
        </authorList>
    </citation>
    <scope>NUCLEOTIDE SEQUENCE</scope>
    <source>
        <strain evidence="2">SGP5-SGP5p</strain>
        <tissue evidence="2">Aerial part</tissue>
    </source>
</reference>
<dbReference type="OrthoDB" id="4211at2759"/>
<evidence type="ECO:0000313" key="3">
    <source>
        <dbReference type="Proteomes" id="UP001153076"/>
    </source>
</evidence>